<dbReference type="PANTHER" id="PTHR22957:SF26">
    <property type="entry name" value="LD44506P"/>
    <property type="match status" value="1"/>
</dbReference>
<dbReference type="PANTHER" id="PTHR22957">
    <property type="entry name" value="TBC1 DOMAIN FAMILY MEMBER GTPASE-ACTIVATING PROTEIN"/>
    <property type="match status" value="1"/>
</dbReference>
<evidence type="ECO:0000313" key="4">
    <source>
        <dbReference type="Proteomes" id="UP001470230"/>
    </source>
</evidence>
<dbReference type="SUPFAM" id="SSF47923">
    <property type="entry name" value="Ypt/Rab-GAP domain of gyp1p"/>
    <property type="match status" value="2"/>
</dbReference>
<dbReference type="Gene3D" id="1.10.472.80">
    <property type="entry name" value="Ypt/Rab-GAP domain of gyp1p, domain 3"/>
    <property type="match status" value="1"/>
</dbReference>
<feature type="region of interest" description="Disordered" evidence="1">
    <location>
        <begin position="49"/>
        <end position="69"/>
    </location>
</feature>
<reference evidence="3 4" key="1">
    <citation type="submission" date="2024-04" db="EMBL/GenBank/DDBJ databases">
        <title>Tritrichomonas musculus Genome.</title>
        <authorList>
            <person name="Alves-Ferreira E."/>
            <person name="Grigg M."/>
            <person name="Lorenzi H."/>
            <person name="Galac M."/>
        </authorList>
    </citation>
    <scope>NUCLEOTIDE SEQUENCE [LARGE SCALE GENOMIC DNA]</scope>
    <source>
        <strain evidence="3 4">EAF2021</strain>
    </source>
</reference>
<protein>
    <recommendedName>
        <fullName evidence="2">Rab-GAP TBC domain-containing protein</fullName>
    </recommendedName>
</protein>
<dbReference type="InterPro" id="IPR000195">
    <property type="entry name" value="Rab-GAP-TBC_dom"/>
</dbReference>
<organism evidence="3 4">
    <name type="scientific">Tritrichomonas musculus</name>
    <dbReference type="NCBI Taxonomy" id="1915356"/>
    <lineage>
        <taxon>Eukaryota</taxon>
        <taxon>Metamonada</taxon>
        <taxon>Parabasalia</taxon>
        <taxon>Tritrichomonadida</taxon>
        <taxon>Tritrichomonadidae</taxon>
        <taxon>Tritrichomonas</taxon>
    </lineage>
</organism>
<evidence type="ECO:0000256" key="1">
    <source>
        <dbReference type="SAM" id="MobiDB-lite"/>
    </source>
</evidence>
<evidence type="ECO:0000313" key="3">
    <source>
        <dbReference type="EMBL" id="KAK8884064.1"/>
    </source>
</evidence>
<comment type="caution">
    <text evidence="3">The sequence shown here is derived from an EMBL/GenBank/DDBJ whole genome shotgun (WGS) entry which is preliminary data.</text>
</comment>
<feature type="compositionally biased region" description="Polar residues" evidence="1">
    <location>
        <begin position="57"/>
        <end position="69"/>
    </location>
</feature>
<accession>A0ABR2JZ47</accession>
<dbReference type="InterPro" id="IPR035969">
    <property type="entry name" value="Rab-GAP_TBC_sf"/>
</dbReference>
<dbReference type="Gene3D" id="1.10.10.750">
    <property type="entry name" value="Ypt/Rab-GAP domain of gyp1p, domain 1"/>
    <property type="match status" value="1"/>
</dbReference>
<dbReference type="Gene3D" id="1.10.8.270">
    <property type="entry name" value="putative rabgap domain of human tbc1 domain family member 14 like domains"/>
    <property type="match status" value="1"/>
</dbReference>
<evidence type="ECO:0000259" key="2">
    <source>
        <dbReference type="PROSITE" id="PS50086"/>
    </source>
</evidence>
<name>A0ABR2JZ47_9EUKA</name>
<proteinExistence type="predicted"/>
<gene>
    <name evidence="3" type="ORF">M9Y10_043169</name>
</gene>
<dbReference type="EMBL" id="JAPFFF010000008">
    <property type="protein sequence ID" value="KAK8884064.1"/>
    <property type="molecule type" value="Genomic_DNA"/>
</dbReference>
<dbReference type="Proteomes" id="UP001470230">
    <property type="component" value="Unassembled WGS sequence"/>
</dbReference>
<keyword evidence="4" id="KW-1185">Reference proteome</keyword>
<dbReference type="PROSITE" id="PS50086">
    <property type="entry name" value="TBC_RABGAP"/>
    <property type="match status" value="1"/>
</dbReference>
<sequence length="402" mass="47166">MSRFPNLVQHFLQEDNIKLESPGRPAPVHTEIIYQQTEQPKIEKNQISNQNTNKNNLSPSRTSQTPISSTDIKRLREFNAFLSTPVVDLDKIRQISWSGIPSHHRARVWRLFLDYEPTSIEQAPAALSHKRKDYFDCMKRLFSVEQRGLWTSTQRQAIHQIEIDLPRTLIALLHDVRVISLFRHVLFVWAVRHPASSYVQGMNDILQPFFFIFIQQYYPDLTPKEIIEKKNIDDITNEQLADIEADCFWCFNRLLDGIQDVFTKDQPGLYRMIDNLQKVVQKEDANLAKYISDQGIPYTDFTIRWMGCLFVRDFHLEQLFRIWDLFISDPTKIAMTQVYICAAMLVIMSDDLMRCVKTDFIMTIQSITPDYWTMDKVESVLALSYVYQHDFPLNQSNTQNLS</sequence>
<dbReference type="SMART" id="SM00164">
    <property type="entry name" value="TBC"/>
    <property type="match status" value="1"/>
</dbReference>
<feature type="domain" description="Rab-GAP TBC" evidence="2">
    <location>
        <begin position="99"/>
        <end position="330"/>
    </location>
</feature>
<dbReference type="Pfam" id="PF00566">
    <property type="entry name" value="RabGAP-TBC"/>
    <property type="match status" value="1"/>
</dbReference>